<protein>
    <submittedName>
        <fullName evidence="3">Polyisoprenoid-binding protein</fullName>
    </submittedName>
</protein>
<evidence type="ECO:0000259" key="2">
    <source>
        <dbReference type="SMART" id="SM00867"/>
    </source>
</evidence>
<dbReference type="SUPFAM" id="SSF101874">
    <property type="entry name" value="YceI-like"/>
    <property type="match status" value="1"/>
</dbReference>
<organism evidence="3 4">
    <name type="scientific">Marinibactrum halimedae</name>
    <dbReference type="NCBI Taxonomy" id="1444977"/>
    <lineage>
        <taxon>Bacteria</taxon>
        <taxon>Pseudomonadati</taxon>
        <taxon>Pseudomonadota</taxon>
        <taxon>Gammaproteobacteria</taxon>
        <taxon>Cellvibrionales</taxon>
        <taxon>Cellvibrionaceae</taxon>
        <taxon>Marinibactrum</taxon>
    </lineage>
</organism>
<feature type="domain" description="Lipid/polyisoprenoid-binding YceI-like" evidence="2">
    <location>
        <begin position="21"/>
        <end position="183"/>
    </location>
</feature>
<dbReference type="InterPro" id="IPR007372">
    <property type="entry name" value="Lipid/polyisoprenoid-bd_YceI"/>
</dbReference>
<dbReference type="Pfam" id="PF04264">
    <property type="entry name" value="YceI"/>
    <property type="match status" value="1"/>
</dbReference>
<gene>
    <name evidence="3" type="ORF">GCM10007877_10870</name>
</gene>
<dbReference type="Gene3D" id="2.40.128.110">
    <property type="entry name" value="Lipid/polyisoprenoid-binding, YceI-like"/>
    <property type="match status" value="1"/>
</dbReference>
<dbReference type="RefSeq" id="WP_232593407.1">
    <property type="nucleotide sequence ID" value="NZ_BSPD01000029.1"/>
</dbReference>
<dbReference type="SMART" id="SM00867">
    <property type="entry name" value="YceI"/>
    <property type="match status" value="1"/>
</dbReference>
<keyword evidence="1" id="KW-0732">Signal</keyword>
<reference evidence="3 4" key="1">
    <citation type="journal article" date="2014" name="Int. J. Syst. Evol. Microbiol.">
        <title>Complete genome sequence of Corynebacterium casei LMG S-19264T (=DSM 44701T), isolated from a smear-ripened cheese.</title>
        <authorList>
            <consortium name="US DOE Joint Genome Institute (JGI-PGF)"/>
            <person name="Walter F."/>
            <person name="Albersmeier A."/>
            <person name="Kalinowski J."/>
            <person name="Ruckert C."/>
        </authorList>
    </citation>
    <scope>NUCLEOTIDE SEQUENCE [LARGE SCALE GENOMIC DNA]</scope>
    <source>
        <strain evidence="3 4">NBRC 110095</strain>
    </source>
</reference>
<dbReference type="AlphaFoldDB" id="A0AA37T2N9"/>
<proteinExistence type="predicted"/>
<dbReference type="PANTHER" id="PTHR34406:SF1">
    <property type="entry name" value="PROTEIN YCEI"/>
    <property type="match status" value="1"/>
</dbReference>
<name>A0AA37T2N9_9GAMM</name>
<dbReference type="PANTHER" id="PTHR34406">
    <property type="entry name" value="PROTEIN YCEI"/>
    <property type="match status" value="1"/>
</dbReference>
<feature type="chain" id="PRO_5041368955" evidence="1">
    <location>
        <begin position="20"/>
        <end position="185"/>
    </location>
</feature>
<dbReference type="EMBL" id="BSPD01000029">
    <property type="protein sequence ID" value="GLS25373.1"/>
    <property type="molecule type" value="Genomic_DNA"/>
</dbReference>
<evidence type="ECO:0000256" key="1">
    <source>
        <dbReference type="SAM" id="SignalP"/>
    </source>
</evidence>
<accession>A0AA37T2N9</accession>
<sequence length="185" mass="20326">MKKLIAAAILAAAAPLVSAADYTFDKVHTQILFSVSHMGFSNSNGAFVDFDGSFSFDEKDYSKSKVEVTIDTKSIDMNDATWNDHMMSEKWFNVAKFPTMMFKSKSVKKTGDKMFDVMGDLTLKGVTKSVTLKTKLNKVGTQMGKEKAGFSATATIDRTTFGMDTFAPMIGAEIPIRIEVEGVKK</sequence>
<keyword evidence="4" id="KW-1185">Reference proteome</keyword>
<feature type="signal peptide" evidence="1">
    <location>
        <begin position="1"/>
        <end position="19"/>
    </location>
</feature>
<dbReference type="Proteomes" id="UP001156870">
    <property type="component" value="Unassembled WGS sequence"/>
</dbReference>
<evidence type="ECO:0000313" key="3">
    <source>
        <dbReference type="EMBL" id="GLS25373.1"/>
    </source>
</evidence>
<dbReference type="InterPro" id="IPR036761">
    <property type="entry name" value="TTHA0802/YceI-like_sf"/>
</dbReference>
<comment type="caution">
    <text evidence="3">The sequence shown here is derived from an EMBL/GenBank/DDBJ whole genome shotgun (WGS) entry which is preliminary data.</text>
</comment>
<evidence type="ECO:0000313" key="4">
    <source>
        <dbReference type="Proteomes" id="UP001156870"/>
    </source>
</evidence>